<reference evidence="2 3" key="1">
    <citation type="submission" date="2014-04" db="EMBL/GenBank/DDBJ databases">
        <authorList>
            <consortium name="DOE Joint Genome Institute"/>
            <person name="Kuo A."/>
            <person name="Gay G."/>
            <person name="Dore J."/>
            <person name="Kohler A."/>
            <person name="Nagy L.G."/>
            <person name="Floudas D."/>
            <person name="Copeland A."/>
            <person name="Barry K.W."/>
            <person name="Cichocki N."/>
            <person name="Veneault-Fourrey C."/>
            <person name="LaButti K."/>
            <person name="Lindquist E.A."/>
            <person name="Lipzen A."/>
            <person name="Lundell T."/>
            <person name="Morin E."/>
            <person name="Murat C."/>
            <person name="Sun H."/>
            <person name="Tunlid A."/>
            <person name="Henrissat B."/>
            <person name="Grigoriev I.V."/>
            <person name="Hibbett D.S."/>
            <person name="Martin F."/>
            <person name="Nordberg H.P."/>
            <person name="Cantor M.N."/>
            <person name="Hua S.X."/>
        </authorList>
    </citation>
    <scope>NUCLEOTIDE SEQUENCE [LARGE SCALE GENOMIC DNA]</scope>
    <source>
        <strain evidence="3">h7</strain>
    </source>
</reference>
<dbReference type="HOGENOM" id="CLU_012464_0_0_1"/>
<feature type="region of interest" description="Disordered" evidence="1">
    <location>
        <begin position="29"/>
        <end position="57"/>
    </location>
</feature>
<feature type="region of interest" description="Disordered" evidence="1">
    <location>
        <begin position="416"/>
        <end position="529"/>
    </location>
</feature>
<evidence type="ECO:0000313" key="2">
    <source>
        <dbReference type="EMBL" id="KIM40856.1"/>
    </source>
</evidence>
<protein>
    <submittedName>
        <fullName evidence="2">Uncharacterized protein</fullName>
    </submittedName>
</protein>
<feature type="region of interest" description="Disordered" evidence="1">
    <location>
        <begin position="556"/>
        <end position="606"/>
    </location>
</feature>
<feature type="compositionally biased region" description="Basic and acidic residues" evidence="1">
    <location>
        <begin position="508"/>
        <end position="522"/>
    </location>
</feature>
<reference evidence="3" key="2">
    <citation type="submission" date="2015-01" db="EMBL/GenBank/DDBJ databases">
        <title>Evolutionary Origins and Diversification of the Mycorrhizal Mutualists.</title>
        <authorList>
            <consortium name="DOE Joint Genome Institute"/>
            <consortium name="Mycorrhizal Genomics Consortium"/>
            <person name="Kohler A."/>
            <person name="Kuo A."/>
            <person name="Nagy L.G."/>
            <person name="Floudas D."/>
            <person name="Copeland A."/>
            <person name="Barry K.W."/>
            <person name="Cichocki N."/>
            <person name="Veneault-Fourrey C."/>
            <person name="LaButti K."/>
            <person name="Lindquist E.A."/>
            <person name="Lipzen A."/>
            <person name="Lundell T."/>
            <person name="Morin E."/>
            <person name="Murat C."/>
            <person name="Riley R."/>
            <person name="Ohm R."/>
            <person name="Sun H."/>
            <person name="Tunlid A."/>
            <person name="Henrissat B."/>
            <person name="Grigoriev I.V."/>
            <person name="Hibbett D.S."/>
            <person name="Martin F."/>
        </authorList>
    </citation>
    <scope>NUCLEOTIDE SEQUENCE [LARGE SCALE GENOMIC DNA]</scope>
    <source>
        <strain evidence="3">h7</strain>
    </source>
</reference>
<dbReference type="Proteomes" id="UP000053424">
    <property type="component" value="Unassembled WGS sequence"/>
</dbReference>
<keyword evidence="3" id="KW-1185">Reference proteome</keyword>
<feature type="compositionally biased region" description="Pro residues" evidence="1">
    <location>
        <begin position="677"/>
        <end position="689"/>
    </location>
</feature>
<feature type="region of interest" description="Disordered" evidence="1">
    <location>
        <begin position="659"/>
        <end position="718"/>
    </location>
</feature>
<organism evidence="2 3">
    <name type="scientific">Hebeloma cylindrosporum</name>
    <dbReference type="NCBI Taxonomy" id="76867"/>
    <lineage>
        <taxon>Eukaryota</taxon>
        <taxon>Fungi</taxon>
        <taxon>Dikarya</taxon>
        <taxon>Basidiomycota</taxon>
        <taxon>Agaricomycotina</taxon>
        <taxon>Agaricomycetes</taxon>
        <taxon>Agaricomycetidae</taxon>
        <taxon>Agaricales</taxon>
        <taxon>Agaricineae</taxon>
        <taxon>Hymenogastraceae</taxon>
        <taxon>Hebeloma</taxon>
    </lineage>
</organism>
<feature type="compositionally biased region" description="Polar residues" evidence="1">
    <location>
        <begin position="663"/>
        <end position="674"/>
    </location>
</feature>
<dbReference type="OrthoDB" id="3270652at2759"/>
<feature type="compositionally biased region" description="Pro residues" evidence="1">
    <location>
        <begin position="44"/>
        <end position="53"/>
    </location>
</feature>
<feature type="compositionally biased region" description="Polar residues" evidence="1">
    <location>
        <begin position="694"/>
        <end position="718"/>
    </location>
</feature>
<feature type="region of interest" description="Disordered" evidence="1">
    <location>
        <begin position="281"/>
        <end position="315"/>
    </location>
</feature>
<feature type="compositionally biased region" description="Pro residues" evidence="1">
    <location>
        <begin position="587"/>
        <end position="597"/>
    </location>
</feature>
<dbReference type="EMBL" id="KN831781">
    <property type="protein sequence ID" value="KIM40856.1"/>
    <property type="molecule type" value="Genomic_DNA"/>
</dbReference>
<accession>A0A0C3CB63</accession>
<sequence>MDAATATTSTMLSSDPVSSLRAAALSTLKAKRRKFVPEKTAAPPTLPRPPPPADSFQLDYGQEDNIADALAADVNNALPPAIEPVTTAEDPNREEGEISEEEEPPPAKTFPPTSKLFTSEHAGFIKPRSPSPLSPATPFHNPPEVASPLALVDRLSDPSIPVQDLDEQSVMDQIPENLEAPPPFFLIGPEHVRPGLTVTRAEYDTIKSIILDLLGWAVPVEVLVESGLSKEVVYYVFNELNLQLPDTFDITGIVPYNPETFSQVTHPGMILPAAFSGIRSSVGPDSPTGSSSIRATTPPAPIKPASTFDSPSNEDLHDMERRRRQELMARKAAVQASRKLKPSIESFMTVVKPDPSSIETEDVVMTLIASETVEDFLKSLAPVTKLKSPPIGSIPPQMEVSDTNYVDEGMITSFDALESRSKSPQPTIPTSATSADSDRQHASPPPSSTEAPPTSGDSSTTSFSRTSGSDPEPFAPSDVQSTPQQISVPASRRGTKRPVASDFVDFDPTPRRNEINARHERSNGFARPAPVRRLTGTSFHNIGGSRRCVIDLSDSEDDGDHYQAQPVVEDQTSARRDKWNNMGKYPSPAPSTKPPSTPGTMSPAALMQKEHEIKKMRELIAQREEETRLRKLALARSAAISEATTPSNGHLLVLKQEEPDLSSPGSIPLGSNGTAAPPLPTFPLEPSPIPWEDSTMTRFKKPSTTPTGTFFRSTISSF</sequence>
<feature type="compositionally biased region" description="Polar residues" evidence="1">
    <location>
        <begin position="478"/>
        <end position="488"/>
    </location>
</feature>
<name>A0A0C3CB63_HEBCY</name>
<evidence type="ECO:0000256" key="1">
    <source>
        <dbReference type="SAM" id="MobiDB-lite"/>
    </source>
</evidence>
<feature type="compositionally biased region" description="Polar residues" evidence="1">
    <location>
        <begin position="422"/>
        <end position="435"/>
    </location>
</feature>
<proteinExistence type="predicted"/>
<evidence type="ECO:0000313" key="3">
    <source>
        <dbReference type="Proteomes" id="UP000053424"/>
    </source>
</evidence>
<feature type="region of interest" description="Disordered" evidence="1">
    <location>
        <begin position="78"/>
        <end position="145"/>
    </location>
</feature>
<gene>
    <name evidence="2" type="ORF">M413DRAFT_445641</name>
</gene>
<dbReference type="AlphaFoldDB" id="A0A0C3CB63"/>
<feature type="compositionally biased region" description="Low complexity" evidence="1">
    <location>
        <begin position="448"/>
        <end position="470"/>
    </location>
</feature>